<evidence type="ECO:0008006" key="3">
    <source>
        <dbReference type="Google" id="ProtNLM"/>
    </source>
</evidence>
<dbReference type="RefSeq" id="WP_101739789.1">
    <property type="nucleotide sequence ID" value="NZ_CP056573.1"/>
</dbReference>
<evidence type="ECO:0000313" key="2">
    <source>
        <dbReference type="Proteomes" id="UP000512222"/>
    </source>
</evidence>
<reference evidence="2" key="1">
    <citation type="submission" date="2020-06" db="EMBL/GenBank/DDBJ databases">
        <title>REHAB project genomes.</title>
        <authorList>
            <person name="Shaw L.P."/>
        </authorList>
    </citation>
    <scope>NUCLEOTIDE SEQUENCE [LARGE SCALE GENOMIC DNA]</scope>
    <source>
        <strain evidence="2">RHBSTW-00370</strain>
    </source>
</reference>
<dbReference type="EMBL" id="CP056573">
    <property type="protein sequence ID" value="QLV30445.1"/>
    <property type="molecule type" value="Genomic_DNA"/>
</dbReference>
<organism evidence="1 2">
    <name type="scientific">Citrobacter freundii</name>
    <dbReference type="NCBI Taxonomy" id="546"/>
    <lineage>
        <taxon>Bacteria</taxon>
        <taxon>Pseudomonadati</taxon>
        <taxon>Pseudomonadota</taxon>
        <taxon>Gammaproteobacteria</taxon>
        <taxon>Enterobacterales</taxon>
        <taxon>Enterobacteriaceae</taxon>
        <taxon>Citrobacter</taxon>
        <taxon>Citrobacter freundii complex</taxon>
    </lineage>
</organism>
<sequence>MKRSRYTSHISAFPELEKVAKAISKAMPRFETIDQTLAENVIRVKALRSFGMRKAHEECIHLANTLEECVPEEPCGSMACSLCQRNRRLRFVQKWGPYIKTHQEDYVAVTLIFYADKHSASELSDWEYSKFKQRVLKVMQRIGFKSPIIGGFEMDYHNLTHDKKQSHWLPHLHLLMPNEPEKLEMLRQYMLRKKNHLAREGKRNRPMRIDVIKNVELQMSYCITGIWMEYLWFINADNKLKKSMNPRRIKSACVYAKSLVKLDRLSDGMLTFAVNVQVG</sequence>
<accession>A0AAP9TVI8</accession>
<gene>
    <name evidence="1" type="ORF">HV178_10830</name>
</gene>
<proteinExistence type="predicted"/>
<evidence type="ECO:0000313" key="1">
    <source>
        <dbReference type="EMBL" id="QLV30445.1"/>
    </source>
</evidence>
<dbReference type="AlphaFoldDB" id="A0AAP9TVI8"/>
<dbReference type="Proteomes" id="UP000512222">
    <property type="component" value="Chromosome"/>
</dbReference>
<protein>
    <recommendedName>
        <fullName evidence="3">Replication protein</fullName>
    </recommendedName>
</protein>
<name>A0AAP9TVI8_CITFR</name>